<dbReference type="PANTHER" id="PTHR21599:SF0">
    <property type="entry name" value="GLYCERATE KINASE"/>
    <property type="match status" value="1"/>
</dbReference>
<dbReference type="InterPro" id="IPR036129">
    <property type="entry name" value="Glycerate_kinase_sf"/>
</dbReference>
<dbReference type="EMBL" id="CP127294">
    <property type="protein sequence ID" value="WIX82436.1"/>
    <property type="molecule type" value="Genomic_DNA"/>
</dbReference>
<dbReference type="EC" id="2.7.1.31" evidence="5"/>
<evidence type="ECO:0000256" key="3">
    <source>
        <dbReference type="ARBA" id="ARBA00022777"/>
    </source>
</evidence>
<dbReference type="GO" id="GO:0031388">
    <property type="term" value="P:organic acid phosphorylation"/>
    <property type="evidence" value="ECO:0007669"/>
    <property type="project" value="UniProtKB-UniRule"/>
</dbReference>
<organism evidence="5 6">
    <name type="scientific">Amycolatopsis carbonis</name>
    <dbReference type="NCBI Taxonomy" id="715471"/>
    <lineage>
        <taxon>Bacteria</taxon>
        <taxon>Bacillati</taxon>
        <taxon>Actinomycetota</taxon>
        <taxon>Actinomycetes</taxon>
        <taxon>Pseudonocardiales</taxon>
        <taxon>Pseudonocardiaceae</taxon>
        <taxon>Amycolatopsis</taxon>
    </lineage>
</organism>
<dbReference type="KEGG" id="acab:QRX50_17535"/>
<evidence type="ECO:0000256" key="4">
    <source>
        <dbReference type="PIRNR" id="PIRNR006078"/>
    </source>
</evidence>
<accession>A0A9Y2MXL1</accession>
<keyword evidence="2 4" id="KW-0808">Transferase</keyword>
<evidence type="ECO:0000256" key="1">
    <source>
        <dbReference type="ARBA" id="ARBA00006284"/>
    </source>
</evidence>
<dbReference type="SUPFAM" id="SSF110738">
    <property type="entry name" value="Glycerate kinase I"/>
    <property type="match status" value="1"/>
</dbReference>
<gene>
    <name evidence="5" type="ORF">QRX50_17535</name>
</gene>
<evidence type="ECO:0000313" key="5">
    <source>
        <dbReference type="EMBL" id="WIX82436.1"/>
    </source>
</evidence>
<dbReference type="Proteomes" id="UP001236014">
    <property type="component" value="Chromosome"/>
</dbReference>
<comment type="similarity">
    <text evidence="1 4">Belongs to the glycerate kinase type-1 family.</text>
</comment>
<protein>
    <submittedName>
        <fullName evidence="5">Glycerate kinase</fullName>
        <ecNumber evidence="5">2.7.1.31</ecNumber>
    </submittedName>
</protein>
<dbReference type="PANTHER" id="PTHR21599">
    <property type="entry name" value="GLYCERATE KINASE"/>
    <property type="match status" value="1"/>
</dbReference>
<dbReference type="InterPro" id="IPR018197">
    <property type="entry name" value="Glycerate_kinase_RE-like"/>
</dbReference>
<dbReference type="AlphaFoldDB" id="A0A9Y2MXL1"/>
<keyword evidence="6" id="KW-1185">Reference proteome</keyword>
<dbReference type="InterPro" id="IPR004381">
    <property type="entry name" value="Glycerate_kinase"/>
</dbReference>
<dbReference type="NCBIfam" id="TIGR00045">
    <property type="entry name" value="glycerate kinase"/>
    <property type="match status" value="1"/>
</dbReference>
<reference evidence="5 6" key="1">
    <citation type="submission" date="2023-06" db="EMBL/GenBank/DDBJ databases">
        <authorList>
            <person name="Oyuntsetseg B."/>
            <person name="Kim S.B."/>
        </authorList>
    </citation>
    <scope>NUCLEOTIDE SEQUENCE [LARGE SCALE GENOMIC DNA]</scope>
    <source>
        <strain evidence="5 6">2-15</strain>
    </source>
</reference>
<dbReference type="InterPro" id="IPR018193">
    <property type="entry name" value="Glyc_kinase_flavodox-like_fold"/>
</dbReference>
<dbReference type="Gene3D" id="3.90.1510.10">
    <property type="entry name" value="Glycerate kinase, domain 2"/>
    <property type="match status" value="1"/>
</dbReference>
<name>A0A9Y2MXL1_9PSEU</name>
<dbReference type="Gene3D" id="3.40.50.10350">
    <property type="entry name" value="Glycerate kinase, domain 1"/>
    <property type="match status" value="1"/>
</dbReference>
<dbReference type="Pfam" id="PF02595">
    <property type="entry name" value="Gly_kinase"/>
    <property type="match status" value="1"/>
</dbReference>
<evidence type="ECO:0000256" key="2">
    <source>
        <dbReference type="ARBA" id="ARBA00022679"/>
    </source>
</evidence>
<evidence type="ECO:0000313" key="6">
    <source>
        <dbReference type="Proteomes" id="UP001236014"/>
    </source>
</evidence>
<sequence>MTVLVAPDKFKGSLTAAQVASAVAAGLLAVSRDEPVVELPVADGGDGTVAAAVAAGFRRVPVRVSGPTGRRITAFFALRGEVAVVELAEASGLHRLPGGLPAPLTASSYGTGELIAAARAAGASRIVLGVGGSACTDGGAGMLTALGARVLDSSGTAVPSGGIGLDSVSTVDLSRVSAVDIELACDVDNPLLGPSGAAAVYGPQKGASPSDVAVLEAGLRQWASVLGPSSASAPGAGAAGGVGFAALAALGARMRPGISLLLDLLGFSAAVRDARLVITGEGSLDTQSLHGKAPVGVLRAAMGAGVPTVAVAGRCLLPPADWRAAGFTAVHALTDLEPDPSRCMTNAAPLLRRLAERLARDHAAAA</sequence>
<dbReference type="GO" id="GO:0008887">
    <property type="term" value="F:glycerate kinase activity"/>
    <property type="evidence" value="ECO:0007669"/>
    <property type="project" value="UniProtKB-UniRule"/>
</dbReference>
<dbReference type="RefSeq" id="WP_285973006.1">
    <property type="nucleotide sequence ID" value="NZ_CP127294.1"/>
</dbReference>
<dbReference type="PIRSF" id="PIRSF006078">
    <property type="entry name" value="GlxK"/>
    <property type="match status" value="1"/>
</dbReference>
<proteinExistence type="inferred from homology"/>
<keyword evidence="3 4" id="KW-0418">Kinase</keyword>